<dbReference type="WBParaSite" id="TREG1_127820.1">
    <property type="protein sequence ID" value="TREG1_127820.1"/>
    <property type="gene ID" value="TREG1_127820"/>
</dbReference>
<feature type="transmembrane region" description="Helical" evidence="1">
    <location>
        <begin position="44"/>
        <end position="73"/>
    </location>
</feature>
<feature type="transmembrane region" description="Helical" evidence="1">
    <location>
        <begin position="209"/>
        <end position="229"/>
    </location>
</feature>
<reference evidence="2" key="1">
    <citation type="submission" date="2022-06" db="EMBL/GenBank/DDBJ databases">
        <authorList>
            <person name="Berger JAMES D."/>
            <person name="Berger JAMES D."/>
        </authorList>
    </citation>
    <scope>NUCLEOTIDE SEQUENCE [LARGE SCALE GENOMIC DNA]</scope>
</reference>
<evidence type="ECO:0000313" key="3">
    <source>
        <dbReference type="WBParaSite" id="TREG1_127820.1"/>
    </source>
</evidence>
<evidence type="ECO:0000313" key="2">
    <source>
        <dbReference type="Proteomes" id="UP000050795"/>
    </source>
</evidence>
<keyword evidence="1" id="KW-1133">Transmembrane helix</keyword>
<evidence type="ECO:0000256" key="1">
    <source>
        <dbReference type="SAM" id="Phobius"/>
    </source>
</evidence>
<keyword evidence="1" id="KW-0812">Transmembrane</keyword>
<dbReference type="AlphaFoldDB" id="A0AA85J3E4"/>
<reference evidence="3" key="2">
    <citation type="submission" date="2023-11" db="UniProtKB">
        <authorList>
            <consortium name="WormBaseParasite"/>
        </authorList>
    </citation>
    <scope>IDENTIFICATION</scope>
</reference>
<feature type="transmembrane region" description="Helical" evidence="1">
    <location>
        <begin position="111"/>
        <end position="131"/>
    </location>
</feature>
<sequence>MKPNTADEIMERYYMPDKNLKRYRQEGQPPFSGRQVIWFAVDTIWMVLITVEFVILLTIMPAGFILLLLFLFVKKLQTHCLVVRILLGLTVTMWSMCFAAFLGPIKLVPGLASLGVTIVLSVITVVLALKLPPLNEKGLFILLTTLLTVMCLVFAEAAAGFINKQYEVLTVQGILSCLFVVILMFIWVNKRQMILEPLSPSCSETFLAFVVWCTIICLFTQILICFPAWSGEECQMKAKNNTKIANVLSILHIKNVKF</sequence>
<name>A0AA85J3E4_TRIRE</name>
<dbReference type="Proteomes" id="UP000050795">
    <property type="component" value="Unassembled WGS sequence"/>
</dbReference>
<keyword evidence="1" id="KW-0472">Membrane</keyword>
<organism evidence="2 3">
    <name type="scientific">Trichobilharzia regenti</name>
    <name type="common">Nasal bird schistosome</name>
    <dbReference type="NCBI Taxonomy" id="157069"/>
    <lineage>
        <taxon>Eukaryota</taxon>
        <taxon>Metazoa</taxon>
        <taxon>Spiralia</taxon>
        <taxon>Lophotrochozoa</taxon>
        <taxon>Platyhelminthes</taxon>
        <taxon>Trematoda</taxon>
        <taxon>Digenea</taxon>
        <taxon>Strigeidida</taxon>
        <taxon>Schistosomatoidea</taxon>
        <taxon>Schistosomatidae</taxon>
        <taxon>Trichobilharzia</taxon>
    </lineage>
</organism>
<protein>
    <submittedName>
        <fullName evidence="3">Uncharacterized protein</fullName>
    </submittedName>
</protein>
<keyword evidence="2" id="KW-1185">Reference proteome</keyword>
<feature type="transmembrane region" description="Helical" evidence="1">
    <location>
        <begin position="168"/>
        <end position="188"/>
    </location>
</feature>
<feature type="transmembrane region" description="Helical" evidence="1">
    <location>
        <begin position="85"/>
        <end position="105"/>
    </location>
</feature>
<accession>A0AA85J3E4</accession>
<feature type="transmembrane region" description="Helical" evidence="1">
    <location>
        <begin position="138"/>
        <end position="162"/>
    </location>
</feature>
<proteinExistence type="predicted"/>